<dbReference type="Pfam" id="PF15148">
    <property type="entry name" value="Apolipo_F"/>
    <property type="match status" value="1"/>
</dbReference>
<dbReference type="Proteomes" id="UP000010552">
    <property type="component" value="Unassembled WGS sequence"/>
</dbReference>
<dbReference type="EMBL" id="KB030539">
    <property type="protein sequence ID" value="ELK15283.1"/>
    <property type="molecule type" value="Genomic_DNA"/>
</dbReference>
<dbReference type="STRING" id="9402.L5KWT6"/>
<protein>
    <submittedName>
        <fullName evidence="2">Apolipoprotein F</fullName>
    </submittedName>
</protein>
<keyword evidence="2" id="KW-0449">Lipoprotein</keyword>
<dbReference type="eggNOG" id="ENOG502QUQ0">
    <property type="taxonomic scope" value="Eukaryota"/>
</dbReference>
<keyword evidence="1" id="KW-0732">Signal</keyword>
<gene>
    <name evidence="2" type="ORF">PAL_GLEAN10004825</name>
</gene>
<dbReference type="FunCoup" id="L5KWT6">
    <property type="interactions" value="24"/>
</dbReference>
<dbReference type="PANTHER" id="PTHR15011">
    <property type="entry name" value="APOLIPOPROTEIN F"/>
    <property type="match status" value="1"/>
</dbReference>
<dbReference type="InParanoid" id="L5KWT6"/>
<keyword evidence="3" id="KW-1185">Reference proteome</keyword>
<evidence type="ECO:0000313" key="2">
    <source>
        <dbReference type="EMBL" id="ELK15283.1"/>
    </source>
</evidence>
<sequence>MIRSVLLLCCVLLSPVAAFPRNALKGILTSQPSFTESGHPPNALSNQDSLLDPKTCQDLLHAAPSLGPLLGYLSNLSLEEVGCPMYSGPDMCGFRLIIPTELLLFYLLLHPLDAILYGNQTNILMHYPSSLESYTPSSDSSSCQTLLPKSLPGFTQMAALPKFLVGLPLMIALKEAGCHADVRTLQLQLYRQGGVNATQILIQYLQGLEKGRSTGRGVSVDTLVSALQLMAKEQPGPERARRSLPSKDCEYEQEQGVHNIAQLLPGVETYYNLGTALYYAAQNCLEKAKERGQDGVIDLGYDLLMAMTGLSGGPMGLAISAALKPAMKAGVQRLIQYYNEKEANTPPPETSKEGLGSTSDVNDMAEITTMAPLVSEVVNSAPYWGWPLFESYDLNPGNENLGI</sequence>
<reference evidence="3" key="1">
    <citation type="journal article" date="2013" name="Science">
        <title>Comparative analysis of bat genomes provides insight into the evolution of flight and immunity.</title>
        <authorList>
            <person name="Zhang G."/>
            <person name="Cowled C."/>
            <person name="Shi Z."/>
            <person name="Huang Z."/>
            <person name="Bishop-Lilly K.A."/>
            <person name="Fang X."/>
            <person name="Wynne J.W."/>
            <person name="Xiong Z."/>
            <person name="Baker M.L."/>
            <person name="Zhao W."/>
            <person name="Tachedjian M."/>
            <person name="Zhu Y."/>
            <person name="Zhou P."/>
            <person name="Jiang X."/>
            <person name="Ng J."/>
            <person name="Yang L."/>
            <person name="Wu L."/>
            <person name="Xiao J."/>
            <person name="Feng Y."/>
            <person name="Chen Y."/>
            <person name="Sun X."/>
            <person name="Zhang Y."/>
            <person name="Marsh G.A."/>
            <person name="Crameri G."/>
            <person name="Broder C.C."/>
            <person name="Frey K.G."/>
            <person name="Wang L.F."/>
            <person name="Wang J."/>
        </authorList>
    </citation>
    <scope>NUCLEOTIDE SEQUENCE [LARGE SCALE GENOMIC DNA]</scope>
</reference>
<proteinExistence type="predicted"/>
<name>L5KWT6_PTEAL</name>
<evidence type="ECO:0000256" key="1">
    <source>
        <dbReference type="SAM" id="SignalP"/>
    </source>
</evidence>
<dbReference type="GO" id="GO:0008203">
    <property type="term" value="P:cholesterol metabolic process"/>
    <property type="evidence" value="ECO:0007669"/>
    <property type="project" value="TreeGrafter"/>
</dbReference>
<feature type="chain" id="PRO_5003969595" evidence="1">
    <location>
        <begin position="19"/>
        <end position="403"/>
    </location>
</feature>
<organism evidence="2 3">
    <name type="scientific">Pteropus alecto</name>
    <name type="common">Black flying fox</name>
    <dbReference type="NCBI Taxonomy" id="9402"/>
    <lineage>
        <taxon>Eukaryota</taxon>
        <taxon>Metazoa</taxon>
        <taxon>Chordata</taxon>
        <taxon>Craniata</taxon>
        <taxon>Vertebrata</taxon>
        <taxon>Euteleostomi</taxon>
        <taxon>Mammalia</taxon>
        <taxon>Eutheria</taxon>
        <taxon>Laurasiatheria</taxon>
        <taxon>Chiroptera</taxon>
        <taxon>Yinpterochiroptera</taxon>
        <taxon>Pteropodoidea</taxon>
        <taxon>Pteropodidae</taxon>
        <taxon>Pteropodinae</taxon>
        <taxon>Pteropus</taxon>
    </lineage>
</organism>
<dbReference type="InterPro" id="IPR026114">
    <property type="entry name" value="APOF"/>
</dbReference>
<dbReference type="AlphaFoldDB" id="L5KWT6"/>
<dbReference type="GO" id="GO:0005615">
    <property type="term" value="C:extracellular space"/>
    <property type="evidence" value="ECO:0007669"/>
    <property type="project" value="TreeGrafter"/>
</dbReference>
<evidence type="ECO:0000313" key="3">
    <source>
        <dbReference type="Proteomes" id="UP000010552"/>
    </source>
</evidence>
<accession>L5KWT6</accession>
<dbReference type="PANTHER" id="PTHR15011:SF3">
    <property type="entry name" value="APOLIPOPROTEIN F"/>
    <property type="match status" value="1"/>
</dbReference>
<feature type="signal peptide" evidence="1">
    <location>
        <begin position="1"/>
        <end position="18"/>
    </location>
</feature>